<feature type="chain" id="PRO_5034178778" evidence="2">
    <location>
        <begin position="18"/>
        <end position="421"/>
    </location>
</feature>
<keyword evidence="1" id="KW-0812">Transmembrane</keyword>
<keyword evidence="4" id="KW-1185">Reference proteome</keyword>
<evidence type="ECO:0000313" key="4">
    <source>
        <dbReference type="Proteomes" id="UP000636479"/>
    </source>
</evidence>
<keyword evidence="1" id="KW-0472">Membrane</keyword>
<dbReference type="GeneID" id="59347194"/>
<proteinExistence type="predicted"/>
<comment type="caution">
    <text evidence="3">The sequence shown here is derived from an EMBL/GenBank/DDBJ whole genome shotgun (WGS) entry which is preliminary data.</text>
</comment>
<evidence type="ECO:0000256" key="1">
    <source>
        <dbReference type="SAM" id="Phobius"/>
    </source>
</evidence>
<feature type="transmembrane region" description="Helical" evidence="1">
    <location>
        <begin position="207"/>
        <end position="225"/>
    </location>
</feature>
<dbReference type="PANTHER" id="PTHR35043">
    <property type="entry name" value="TRANSCRIPTION FACTOR DOMAIN-CONTAINING PROTEIN"/>
    <property type="match status" value="1"/>
</dbReference>
<protein>
    <submittedName>
        <fullName evidence="3">Uncharacterized protein</fullName>
    </submittedName>
</protein>
<evidence type="ECO:0000256" key="2">
    <source>
        <dbReference type="SAM" id="SignalP"/>
    </source>
</evidence>
<organism evidence="3 4">
    <name type="scientific">Mycena indigotica</name>
    <dbReference type="NCBI Taxonomy" id="2126181"/>
    <lineage>
        <taxon>Eukaryota</taxon>
        <taxon>Fungi</taxon>
        <taxon>Dikarya</taxon>
        <taxon>Basidiomycota</taxon>
        <taxon>Agaricomycotina</taxon>
        <taxon>Agaricomycetes</taxon>
        <taxon>Agaricomycetidae</taxon>
        <taxon>Agaricales</taxon>
        <taxon>Marasmiineae</taxon>
        <taxon>Mycenaceae</taxon>
        <taxon>Mycena</taxon>
    </lineage>
</organism>
<dbReference type="RefSeq" id="XP_037217920.1">
    <property type="nucleotide sequence ID" value="XM_037364678.1"/>
</dbReference>
<dbReference type="OrthoDB" id="9451547at2759"/>
<feature type="transmembrane region" description="Helical" evidence="1">
    <location>
        <begin position="36"/>
        <end position="55"/>
    </location>
</feature>
<sequence>MLLFLTMLAMIPQPALPSSSPATSGSDLACDNHRSLYTIVWGCFTTLFACIWVSAHPNVPPPAPPSPRKDATLGAHLKSYLIDGTIGLWRRLKLVLVAFIAPELIVGFAGRQFETARYFSTTQAFDISLTHGFFISMGGFIDAEKHPIVDSRHVEQHILQIREISEQDICNRSQGDAFSKTVALLQTSWFVVQCLARFQQNLTVTELEVATLAFAVVNAFSWLLWWKKPLDVRAPIVLGLTVGKVARDPALEQIQPAGNEQHLRRHRPLRERFYSLFGNSLSSQNYFYEDAVPTFYFASGWDDHERYTPAISLLVALIFGAVHCAAWRSHFLTVEELWLWRGATLVLCVVPIPPLFAHLWATLGGTGPLSHRVLPLYVVGAAYYVPTRIILVLLPLLALRHAPDAAYLEVNWNRYFPHIYS</sequence>
<feature type="signal peptide" evidence="2">
    <location>
        <begin position="1"/>
        <end position="17"/>
    </location>
</feature>
<keyword evidence="1" id="KW-1133">Transmembrane helix</keyword>
<gene>
    <name evidence="3" type="ORF">MIND_00799800</name>
</gene>
<dbReference type="AlphaFoldDB" id="A0A8H6VYJ1"/>
<accession>A0A8H6VYJ1</accession>
<dbReference type="Proteomes" id="UP000636479">
    <property type="component" value="Unassembled WGS sequence"/>
</dbReference>
<feature type="transmembrane region" description="Helical" evidence="1">
    <location>
        <begin position="307"/>
        <end position="326"/>
    </location>
</feature>
<reference evidence="3" key="1">
    <citation type="submission" date="2020-05" db="EMBL/GenBank/DDBJ databases">
        <title>Mycena genomes resolve the evolution of fungal bioluminescence.</title>
        <authorList>
            <person name="Tsai I.J."/>
        </authorList>
    </citation>
    <scope>NUCLEOTIDE SEQUENCE</scope>
    <source>
        <strain evidence="3">171206Taipei</strain>
    </source>
</reference>
<name>A0A8H6VYJ1_9AGAR</name>
<feature type="transmembrane region" description="Helical" evidence="1">
    <location>
        <begin position="338"/>
        <end position="361"/>
    </location>
</feature>
<dbReference type="PANTHER" id="PTHR35043:SF7">
    <property type="entry name" value="TRANSCRIPTION FACTOR DOMAIN-CONTAINING PROTEIN"/>
    <property type="match status" value="1"/>
</dbReference>
<feature type="transmembrane region" description="Helical" evidence="1">
    <location>
        <begin position="381"/>
        <end position="399"/>
    </location>
</feature>
<evidence type="ECO:0000313" key="3">
    <source>
        <dbReference type="EMBL" id="KAF7298532.1"/>
    </source>
</evidence>
<dbReference type="EMBL" id="JACAZF010000007">
    <property type="protein sequence ID" value="KAF7298532.1"/>
    <property type="molecule type" value="Genomic_DNA"/>
</dbReference>
<keyword evidence="2" id="KW-0732">Signal</keyword>